<dbReference type="OrthoDB" id="5562290at2"/>
<feature type="region of interest" description="Disordered" evidence="1">
    <location>
        <begin position="504"/>
        <end position="531"/>
    </location>
</feature>
<gene>
    <name evidence="2" type="ORF">DJ533_00270</name>
</gene>
<evidence type="ECO:0008006" key="4">
    <source>
        <dbReference type="Google" id="ProtNLM"/>
    </source>
</evidence>
<dbReference type="EMBL" id="CP029389">
    <property type="protein sequence ID" value="AWL27154.1"/>
    <property type="molecule type" value="Genomic_DNA"/>
</dbReference>
<dbReference type="AlphaFoldDB" id="A0A2S2F857"/>
<organism evidence="2 3">
    <name type="scientific">Acinetobacter defluvii</name>
    <dbReference type="NCBI Taxonomy" id="1871111"/>
    <lineage>
        <taxon>Bacteria</taxon>
        <taxon>Pseudomonadati</taxon>
        <taxon>Pseudomonadota</taxon>
        <taxon>Gammaproteobacteria</taxon>
        <taxon>Moraxellales</taxon>
        <taxon>Moraxellaceae</taxon>
        <taxon>Acinetobacter</taxon>
    </lineage>
</organism>
<dbReference type="KEGG" id="adv:DJ533_00270"/>
<reference evidence="2" key="1">
    <citation type="submission" date="2019-08" db="EMBL/GenBank/DDBJ databases">
        <title>The complete genome of Acinetobacter defluvii strain WCHAD010030.</title>
        <authorList>
            <person name="Hu Y."/>
            <person name="Qin J."/>
            <person name="Feng Y."/>
            <person name="Zong Z."/>
        </authorList>
    </citation>
    <scope>NUCLEOTIDE SEQUENCE</scope>
    <source>
        <strain evidence="2">WCHA30</strain>
        <plasmid evidence="2">p1_010030</plasmid>
    </source>
</reference>
<sequence length="531" mass="59454">MSRVGNFLSNIFAEGRIEQKINSQPKLSEINQTYENFAPYSLGTYYHKDLQRRDRKTIYTSYKRMQQDPTIDAALNLLVTAALGGHETRGEVVFIKPADHLRNDGSRAKELRKLVEKESKYLQNLINNFIFALARNGITYGDSYARIYGTRGFGVTHVICDEYVEPPCIQAYERAGKTVGFHLLEQNEFENKGITKLTTAQMIRMKMQRIVPVPQYSLNQVLHGRMLQTNEIDQIPIIPSPVGGSFLQNVENAWEQMQLMFAALNSQQIADSVKSMFMTIDVSNMPPENRKIYKESLIKAILTHHEKTKDALKGGDPIWGINTVVLPQWGEKQVVNPLGDIAQRTAPLSMELVMTHMRRAMGSLGLDISLVGWADMLAGGLGDGAAFHTSAQVMQRSALIRQAITEPLIDLILLHFAYKTGKIFERSDLPFKIEFYSDISAAATEALDNKNTRSNTLILTTQSLMALKELKLDDQSNRILLTEFLGLDDDQAETIGGGLKQSIAEEKAAQSAENGLPPPVDEGEENLEDDE</sequence>
<proteinExistence type="predicted"/>
<keyword evidence="3" id="KW-1185">Reference proteome</keyword>
<evidence type="ECO:0000256" key="1">
    <source>
        <dbReference type="SAM" id="MobiDB-lite"/>
    </source>
</evidence>
<keyword evidence="2" id="KW-0614">Plasmid</keyword>
<dbReference type="Proteomes" id="UP000245977">
    <property type="component" value="Plasmid p1_010030"/>
</dbReference>
<dbReference type="STRING" id="1871111.GCA_001704615_00898"/>
<geneLocation type="plasmid" evidence="2 3">
    <name>p1_010030</name>
</geneLocation>
<dbReference type="RefSeq" id="WP_065994779.1">
    <property type="nucleotide sequence ID" value="NZ_CP029389.2"/>
</dbReference>
<evidence type="ECO:0000313" key="2">
    <source>
        <dbReference type="EMBL" id="AWL27154.1"/>
    </source>
</evidence>
<protein>
    <recommendedName>
        <fullName evidence="4">Phage portal protein</fullName>
    </recommendedName>
</protein>
<accession>A0A2S2F857</accession>
<feature type="compositionally biased region" description="Acidic residues" evidence="1">
    <location>
        <begin position="521"/>
        <end position="531"/>
    </location>
</feature>
<name>A0A2S2F857_9GAMM</name>
<evidence type="ECO:0000313" key="3">
    <source>
        <dbReference type="Proteomes" id="UP000245977"/>
    </source>
</evidence>